<evidence type="ECO:0000313" key="2">
    <source>
        <dbReference type="Proteomes" id="UP000177080"/>
    </source>
</evidence>
<reference evidence="1 2" key="1">
    <citation type="journal article" date="2016" name="Nat. Commun.">
        <title>Thousands of microbial genomes shed light on interconnected biogeochemical processes in an aquifer system.</title>
        <authorList>
            <person name="Anantharaman K."/>
            <person name="Brown C.T."/>
            <person name="Hug L.A."/>
            <person name="Sharon I."/>
            <person name="Castelle C.J."/>
            <person name="Probst A.J."/>
            <person name="Thomas B.C."/>
            <person name="Singh A."/>
            <person name="Wilkins M.J."/>
            <person name="Karaoz U."/>
            <person name="Brodie E.L."/>
            <person name="Williams K.H."/>
            <person name="Hubbard S.S."/>
            <person name="Banfield J.F."/>
        </authorList>
    </citation>
    <scope>NUCLEOTIDE SEQUENCE [LARGE SCALE GENOMIC DNA]</scope>
</reference>
<proteinExistence type="predicted"/>
<dbReference type="AlphaFoldDB" id="A0A1F4ZBQ8"/>
<name>A0A1F4ZBQ8_9BACT</name>
<accession>A0A1F4ZBQ8</accession>
<comment type="caution">
    <text evidence="1">The sequence shown here is derived from an EMBL/GenBank/DDBJ whole genome shotgun (WGS) entry which is preliminary data.</text>
</comment>
<organism evidence="1 2">
    <name type="scientific">Candidatus Amesbacteria bacterium RIFCSPLOWO2_01_FULL_48_25</name>
    <dbReference type="NCBI Taxonomy" id="1797259"/>
    <lineage>
        <taxon>Bacteria</taxon>
        <taxon>Candidatus Amesiibacteriota</taxon>
    </lineage>
</organism>
<dbReference type="Proteomes" id="UP000177080">
    <property type="component" value="Unassembled WGS sequence"/>
</dbReference>
<sequence>MPEYDVVVTTNGNYAKATLDGFVLTAAVIDGGVVKRFWFDGATLRMETPDISHEVAKALMLGLRLNSRVTKVELEPKRV</sequence>
<gene>
    <name evidence="1" type="ORF">A2989_00555</name>
</gene>
<dbReference type="STRING" id="1797259.A2989_00555"/>
<protein>
    <submittedName>
        <fullName evidence="1">Uncharacterized protein</fullName>
    </submittedName>
</protein>
<evidence type="ECO:0000313" key="1">
    <source>
        <dbReference type="EMBL" id="OGD03307.1"/>
    </source>
</evidence>
<dbReference type="EMBL" id="MEXN01000007">
    <property type="protein sequence ID" value="OGD03307.1"/>
    <property type="molecule type" value="Genomic_DNA"/>
</dbReference>